<dbReference type="PANTHER" id="PTHR13276:SF0">
    <property type="entry name" value="GUANINE NUCLEOTIDE EXCHANGE FACTOR MSS4"/>
    <property type="match status" value="1"/>
</dbReference>
<dbReference type="Proteomes" id="UP000092445">
    <property type="component" value="Unassembled WGS sequence"/>
</dbReference>
<dbReference type="Pfam" id="PF04421">
    <property type="entry name" value="Mss4"/>
    <property type="match status" value="1"/>
</dbReference>
<evidence type="ECO:0000313" key="4">
    <source>
        <dbReference type="EnsemblMetazoa" id="GPAI011273-PA"/>
    </source>
</evidence>
<organism evidence="4 5">
    <name type="scientific">Glossina pallidipes</name>
    <name type="common">Tsetse fly</name>
    <dbReference type="NCBI Taxonomy" id="7398"/>
    <lineage>
        <taxon>Eukaryota</taxon>
        <taxon>Metazoa</taxon>
        <taxon>Ecdysozoa</taxon>
        <taxon>Arthropoda</taxon>
        <taxon>Hexapoda</taxon>
        <taxon>Insecta</taxon>
        <taxon>Pterygota</taxon>
        <taxon>Neoptera</taxon>
        <taxon>Endopterygota</taxon>
        <taxon>Diptera</taxon>
        <taxon>Brachycera</taxon>
        <taxon>Muscomorpha</taxon>
        <taxon>Hippoboscoidea</taxon>
        <taxon>Glossinidae</taxon>
        <taxon>Glossina</taxon>
    </lineage>
</organism>
<evidence type="ECO:0008006" key="6">
    <source>
        <dbReference type="Google" id="ProtNLM"/>
    </source>
</evidence>
<evidence type="ECO:0000256" key="2">
    <source>
        <dbReference type="ARBA" id="ARBA00022658"/>
    </source>
</evidence>
<dbReference type="GO" id="GO:0005829">
    <property type="term" value="C:cytosol"/>
    <property type="evidence" value="ECO:0007669"/>
    <property type="project" value="TreeGrafter"/>
</dbReference>
<dbReference type="InterPro" id="IPR011057">
    <property type="entry name" value="Mss4-like_sf"/>
</dbReference>
<dbReference type="FunFam" id="2.170.150.10:FF:000005">
    <property type="entry name" value="Guanine nucleotide exchange factor MSS4"/>
    <property type="match status" value="1"/>
</dbReference>
<reference evidence="4" key="2">
    <citation type="submission" date="2020-05" db="UniProtKB">
        <authorList>
            <consortium name="EnsemblMetazoa"/>
        </authorList>
    </citation>
    <scope>IDENTIFICATION</scope>
    <source>
        <strain evidence="4">IAEA</strain>
    </source>
</reference>
<dbReference type="AlphaFoldDB" id="A0A1A9ZDC3"/>
<proteinExistence type="predicted"/>
<keyword evidence="2" id="KW-0344">Guanine-nucleotide releasing factor</keyword>
<dbReference type="EnsemblMetazoa" id="GPAI011274-RA">
    <property type="protein sequence ID" value="GPAI011274-PA"/>
    <property type="gene ID" value="GPAI011274"/>
</dbReference>
<dbReference type="PANTHER" id="PTHR13276">
    <property type="entry name" value="GUANINE NUCLEOTIDE EXCHANGE FACTOR MSS4"/>
    <property type="match status" value="1"/>
</dbReference>
<dbReference type="VEuPathDB" id="VectorBase:GPAI011274"/>
<evidence type="ECO:0000256" key="1">
    <source>
        <dbReference type="ARBA" id="ARBA00022448"/>
    </source>
</evidence>
<evidence type="ECO:0000256" key="3">
    <source>
        <dbReference type="ARBA" id="ARBA00022927"/>
    </source>
</evidence>
<accession>A0A1A9ZDC3</accession>
<dbReference type="GO" id="GO:0006892">
    <property type="term" value="P:post-Golgi vesicle-mediated transport"/>
    <property type="evidence" value="ECO:0007669"/>
    <property type="project" value="TreeGrafter"/>
</dbReference>
<sequence>MCENEILNNKNKQNVRCRYCNSLILRKQQGEYTKLHIDLPLMHQKNTTKDVNTIETEELVDFWFVNDMFIFENVGFSNTVDKRKYLICADCEMGPLGYHDIATKKCYLALQRVHHGNEQVKNENTPT</sequence>
<dbReference type="GO" id="GO:0007264">
    <property type="term" value="P:small GTPase-mediated signal transduction"/>
    <property type="evidence" value="ECO:0007669"/>
    <property type="project" value="InterPro"/>
</dbReference>
<dbReference type="STRING" id="7398.A0A1A9ZDC3"/>
<dbReference type="GO" id="GO:0015031">
    <property type="term" value="P:protein transport"/>
    <property type="evidence" value="ECO:0007669"/>
    <property type="project" value="UniProtKB-KW"/>
</dbReference>
<dbReference type="InterPro" id="IPR007515">
    <property type="entry name" value="Mss4"/>
</dbReference>
<evidence type="ECO:0000313" key="5">
    <source>
        <dbReference type="Proteomes" id="UP000092445"/>
    </source>
</evidence>
<keyword evidence="1" id="KW-0813">Transport</keyword>
<dbReference type="GO" id="GO:0005085">
    <property type="term" value="F:guanyl-nucleotide exchange factor activity"/>
    <property type="evidence" value="ECO:0007669"/>
    <property type="project" value="UniProtKB-KW"/>
</dbReference>
<dbReference type="GO" id="GO:0008270">
    <property type="term" value="F:zinc ion binding"/>
    <property type="evidence" value="ECO:0007669"/>
    <property type="project" value="TreeGrafter"/>
</dbReference>
<dbReference type="VEuPathDB" id="VectorBase:GPAI011273"/>
<keyword evidence="5" id="KW-1185">Reference proteome</keyword>
<name>A0A1A9ZDC3_GLOPL</name>
<dbReference type="SUPFAM" id="SSF51316">
    <property type="entry name" value="Mss4-like"/>
    <property type="match status" value="1"/>
</dbReference>
<keyword evidence="3" id="KW-0653">Protein transport</keyword>
<protein>
    <recommendedName>
        <fullName evidence="6">Guanine nucleotide exchange factor MSS4</fullName>
    </recommendedName>
</protein>
<dbReference type="GO" id="GO:0016020">
    <property type="term" value="C:membrane"/>
    <property type="evidence" value="ECO:0007669"/>
    <property type="project" value="TreeGrafter"/>
</dbReference>
<dbReference type="Gene3D" id="2.170.150.10">
    <property type="entry name" value="Metal Binding Protein, Guanine Nucleotide Exchange Factor, Chain A"/>
    <property type="match status" value="1"/>
</dbReference>
<dbReference type="EnsemblMetazoa" id="GPAI011273-RA">
    <property type="protein sequence ID" value="GPAI011273-PA"/>
    <property type="gene ID" value="GPAI011273"/>
</dbReference>
<dbReference type="InterPro" id="IPR011323">
    <property type="entry name" value="Mss4/transl-control_tumour"/>
</dbReference>
<reference evidence="5" key="1">
    <citation type="submission" date="2014-03" db="EMBL/GenBank/DDBJ databases">
        <authorList>
            <person name="Aksoy S."/>
            <person name="Warren W."/>
            <person name="Wilson R.K."/>
        </authorList>
    </citation>
    <scope>NUCLEOTIDE SEQUENCE [LARGE SCALE GENOMIC DNA]</scope>
    <source>
        <strain evidence="5">IAEA</strain>
    </source>
</reference>
<dbReference type="PROSITE" id="PS51796">
    <property type="entry name" value="MSS4"/>
    <property type="match status" value="1"/>
</dbReference>